<proteinExistence type="predicted"/>
<organism evidence="1">
    <name type="scientific">marine sediment metagenome</name>
    <dbReference type="NCBI Taxonomy" id="412755"/>
    <lineage>
        <taxon>unclassified sequences</taxon>
        <taxon>metagenomes</taxon>
        <taxon>ecological metagenomes</taxon>
    </lineage>
</organism>
<sequence>MRTKDEILDSTREDIRDCAGSDTPALWMEYRKLEVLIDIRD</sequence>
<protein>
    <submittedName>
        <fullName evidence="1">Uncharacterized protein</fullName>
    </submittedName>
</protein>
<feature type="non-terminal residue" evidence="1">
    <location>
        <position position="41"/>
    </location>
</feature>
<reference evidence="1" key="1">
    <citation type="journal article" date="2014" name="Front. Microbiol.">
        <title>High frequency of phylogenetically diverse reductive dehalogenase-homologous genes in deep subseafloor sedimentary metagenomes.</title>
        <authorList>
            <person name="Kawai M."/>
            <person name="Futagami T."/>
            <person name="Toyoda A."/>
            <person name="Takaki Y."/>
            <person name="Nishi S."/>
            <person name="Hori S."/>
            <person name="Arai W."/>
            <person name="Tsubouchi T."/>
            <person name="Morono Y."/>
            <person name="Uchiyama I."/>
            <person name="Ito T."/>
            <person name="Fujiyama A."/>
            <person name="Inagaki F."/>
            <person name="Takami H."/>
        </authorList>
    </citation>
    <scope>NUCLEOTIDE SEQUENCE</scope>
    <source>
        <strain evidence="1">Expedition CK06-06</strain>
    </source>
</reference>
<gene>
    <name evidence="1" type="ORF">S03H2_04309</name>
</gene>
<name>X1DGF2_9ZZZZ</name>
<dbReference type="AlphaFoldDB" id="X1DGF2"/>
<accession>X1DGF2</accession>
<comment type="caution">
    <text evidence="1">The sequence shown here is derived from an EMBL/GenBank/DDBJ whole genome shotgun (WGS) entry which is preliminary data.</text>
</comment>
<dbReference type="EMBL" id="BARU01001693">
    <property type="protein sequence ID" value="GAH19941.1"/>
    <property type="molecule type" value="Genomic_DNA"/>
</dbReference>
<evidence type="ECO:0000313" key="1">
    <source>
        <dbReference type="EMBL" id="GAH19941.1"/>
    </source>
</evidence>